<proteinExistence type="predicted"/>
<dbReference type="GO" id="GO:0003924">
    <property type="term" value="F:GTPase activity"/>
    <property type="evidence" value="ECO:0007669"/>
    <property type="project" value="InterPro"/>
</dbReference>
<dbReference type="SUPFAM" id="SSF52540">
    <property type="entry name" value="P-loop containing nucleoside triphosphate hydrolases"/>
    <property type="match status" value="1"/>
</dbReference>
<dbReference type="PROSITE" id="PS51421">
    <property type="entry name" value="RAS"/>
    <property type="match status" value="1"/>
</dbReference>
<dbReference type="NCBIfam" id="TIGR00231">
    <property type="entry name" value="small_GTP"/>
    <property type="match status" value="1"/>
</dbReference>
<dbReference type="InterPro" id="IPR020849">
    <property type="entry name" value="Small_GTPase_Ras-type"/>
</dbReference>
<keyword evidence="2" id="KW-0547">Nucleotide-binding</keyword>
<dbReference type="GO" id="GO:0005525">
    <property type="term" value="F:GTP binding"/>
    <property type="evidence" value="ECO:0007669"/>
    <property type="project" value="UniProtKB-KW"/>
</dbReference>
<protein>
    <submittedName>
        <fullName evidence="4">Ras family-domain-containing protein</fullName>
    </submittedName>
</protein>
<keyword evidence="3" id="KW-0342">GTP-binding</keyword>
<evidence type="ECO:0000256" key="3">
    <source>
        <dbReference type="ARBA" id="ARBA00023134"/>
    </source>
</evidence>
<dbReference type="InterPro" id="IPR001806">
    <property type="entry name" value="Small_GTPase"/>
</dbReference>
<evidence type="ECO:0000313" key="4">
    <source>
        <dbReference type="EMBL" id="KAJ7318548.1"/>
    </source>
</evidence>
<dbReference type="PROSITE" id="PS00065">
    <property type="entry name" value="D_2_HYDROXYACID_DH_1"/>
    <property type="match status" value="1"/>
</dbReference>
<dbReference type="GO" id="GO:0005886">
    <property type="term" value="C:plasma membrane"/>
    <property type="evidence" value="ECO:0007669"/>
    <property type="project" value="UniProtKB-SubCell"/>
</dbReference>
<dbReference type="Gene3D" id="3.40.50.300">
    <property type="entry name" value="P-loop containing nucleotide triphosphate hydrolases"/>
    <property type="match status" value="1"/>
</dbReference>
<comment type="subcellular location">
    <subcellularLocation>
        <location evidence="1">Cell membrane</location>
        <topology evidence="1">Lipid-anchor</topology>
        <orientation evidence="1">Cytoplasmic side</orientation>
    </subcellularLocation>
</comment>
<dbReference type="InterPro" id="IPR029752">
    <property type="entry name" value="D-isomer_DH_CS1"/>
</dbReference>
<dbReference type="InterPro" id="IPR027417">
    <property type="entry name" value="P-loop_NTPase"/>
</dbReference>
<dbReference type="PRINTS" id="PR00449">
    <property type="entry name" value="RASTRNSFRMNG"/>
</dbReference>
<evidence type="ECO:0000313" key="5">
    <source>
        <dbReference type="Proteomes" id="UP001218218"/>
    </source>
</evidence>
<dbReference type="SMART" id="SM00175">
    <property type="entry name" value="RAB"/>
    <property type="match status" value="1"/>
</dbReference>
<dbReference type="InterPro" id="IPR005225">
    <property type="entry name" value="Small_GTP-bd"/>
</dbReference>
<sequence length="199" mass="22413">MKHKTVLPSDMDQWVLAVLGDGGVGKTALAYQFTLGCFVETYDPTLEDGYCKQFMLDNRMCFVEFTDKGDNEYGQLRDQWVRAGHGFALVYSVVSRSSFDRLDILLQSVRRLKTETAKLILVGNKSDLNANEREVLEEEVSALARQWGCEFFETSAKTGQNVEPTFLVLIRTLRAAKDPASPAKTQQKSKAFRPTCIIL</sequence>
<gene>
    <name evidence="4" type="ORF">DFH08DRAFT_892218</name>
</gene>
<dbReference type="SMART" id="SM00173">
    <property type="entry name" value="RAS"/>
    <property type="match status" value="1"/>
</dbReference>
<comment type="caution">
    <text evidence="4">The sequence shown here is derived from an EMBL/GenBank/DDBJ whole genome shotgun (WGS) entry which is preliminary data.</text>
</comment>
<dbReference type="AlphaFoldDB" id="A0AAD6ZDR4"/>
<dbReference type="GO" id="GO:0007165">
    <property type="term" value="P:signal transduction"/>
    <property type="evidence" value="ECO:0007669"/>
    <property type="project" value="InterPro"/>
</dbReference>
<organism evidence="4 5">
    <name type="scientific">Mycena albidolilacea</name>
    <dbReference type="NCBI Taxonomy" id="1033008"/>
    <lineage>
        <taxon>Eukaryota</taxon>
        <taxon>Fungi</taxon>
        <taxon>Dikarya</taxon>
        <taxon>Basidiomycota</taxon>
        <taxon>Agaricomycotina</taxon>
        <taxon>Agaricomycetes</taxon>
        <taxon>Agaricomycetidae</taxon>
        <taxon>Agaricales</taxon>
        <taxon>Marasmiineae</taxon>
        <taxon>Mycenaceae</taxon>
        <taxon>Mycena</taxon>
    </lineage>
</organism>
<dbReference type="Pfam" id="PF00071">
    <property type="entry name" value="Ras"/>
    <property type="match status" value="1"/>
</dbReference>
<dbReference type="SMART" id="SM00174">
    <property type="entry name" value="RHO"/>
    <property type="match status" value="1"/>
</dbReference>
<reference evidence="4" key="1">
    <citation type="submission" date="2023-03" db="EMBL/GenBank/DDBJ databases">
        <title>Massive genome expansion in bonnet fungi (Mycena s.s.) driven by repeated elements and novel gene families across ecological guilds.</title>
        <authorList>
            <consortium name="Lawrence Berkeley National Laboratory"/>
            <person name="Harder C.B."/>
            <person name="Miyauchi S."/>
            <person name="Viragh M."/>
            <person name="Kuo A."/>
            <person name="Thoen E."/>
            <person name="Andreopoulos B."/>
            <person name="Lu D."/>
            <person name="Skrede I."/>
            <person name="Drula E."/>
            <person name="Henrissat B."/>
            <person name="Morin E."/>
            <person name="Kohler A."/>
            <person name="Barry K."/>
            <person name="LaButti K."/>
            <person name="Morin E."/>
            <person name="Salamov A."/>
            <person name="Lipzen A."/>
            <person name="Mereny Z."/>
            <person name="Hegedus B."/>
            <person name="Baldrian P."/>
            <person name="Stursova M."/>
            <person name="Weitz H."/>
            <person name="Taylor A."/>
            <person name="Grigoriev I.V."/>
            <person name="Nagy L.G."/>
            <person name="Martin F."/>
            <person name="Kauserud H."/>
        </authorList>
    </citation>
    <scope>NUCLEOTIDE SEQUENCE</scope>
    <source>
        <strain evidence="4">CBHHK002</strain>
    </source>
</reference>
<evidence type="ECO:0000256" key="2">
    <source>
        <dbReference type="ARBA" id="ARBA00022741"/>
    </source>
</evidence>
<evidence type="ECO:0000256" key="1">
    <source>
        <dbReference type="ARBA" id="ARBA00004342"/>
    </source>
</evidence>
<name>A0AAD6ZDR4_9AGAR</name>
<dbReference type="PROSITE" id="PS51419">
    <property type="entry name" value="RAB"/>
    <property type="match status" value="1"/>
</dbReference>
<keyword evidence="5" id="KW-1185">Reference proteome</keyword>
<accession>A0AAD6ZDR4</accession>
<dbReference type="Proteomes" id="UP001218218">
    <property type="component" value="Unassembled WGS sequence"/>
</dbReference>
<dbReference type="PANTHER" id="PTHR24070">
    <property type="entry name" value="RAS, DI-RAS, AND RHEB FAMILY MEMBERS OF SMALL GTPASE SUPERFAMILY"/>
    <property type="match status" value="1"/>
</dbReference>
<dbReference type="EMBL" id="JARIHO010000057">
    <property type="protein sequence ID" value="KAJ7318548.1"/>
    <property type="molecule type" value="Genomic_DNA"/>
</dbReference>